<gene>
    <name evidence="1" type="ORF">DARMORV10_C09P17570.1</name>
</gene>
<protein>
    <submittedName>
        <fullName evidence="1">(rape) hypothetical protein</fullName>
    </submittedName>
</protein>
<name>A0A816IV85_BRANA</name>
<accession>A0A816IV85</accession>
<evidence type="ECO:0000313" key="1">
    <source>
        <dbReference type="EMBL" id="CAF1721185.1"/>
    </source>
</evidence>
<dbReference type="EMBL" id="HG994373">
    <property type="protein sequence ID" value="CAF1721185.1"/>
    <property type="molecule type" value="Genomic_DNA"/>
</dbReference>
<dbReference type="Proteomes" id="UP001295469">
    <property type="component" value="Chromosome C09"/>
</dbReference>
<sequence>MMKKKKAFKLLCNSSKYMKTTSNSPNISQKSNRAFRTEPEHLREHAKEETNAISYEPGVEKTLRRNTSSNPFRYTRNHTEITHSPICFMVILA</sequence>
<proteinExistence type="predicted"/>
<organism evidence="1">
    <name type="scientific">Brassica napus</name>
    <name type="common">Rape</name>
    <dbReference type="NCBI Taxonomy" id="3708"/>
    <lineage>
        <taxon>Eukaryota</taxon>
        <taxon>Viridiplantae</taxon>
        <taxon>Streptophyta</taxon>
        <taxon>Embryophyta</taxon>
        <taxon>Tracheophyta</taxon>
        <taxon>Spermatophyta</taxon>
        <taxon>Magnoliopsida</taxon>
        <taxon>eudicotyledons</taxon>
        <taxon>Gunneridae</taxon>
        <taxon>Pentapetalae</taxon>
        <taxon>rosids</taxon>
        <taxon>malvids</taxon>
        <taxon>Brassicales</taxon>
        <taxon>Brassicaceae</taxon>
        <taxon>Brassiceae</taxon>
        <taxon>Brassica</taxon>
    </lineage>
</organism>
<dbReference type="AlphaFoldDB" id="A0A816IV85"/>
<reference evidence="1" key="1">
    <citation type="submission" date="2021-01" db="EMBL/GenBank/DDBJ databases">
        <authorList>
            <consortium name="Genoscope - CEA"/>
            <person name="William W."/>
        </authorList>
    </citation>
    <scope>NUCLEOTIDE SEQUENCE</scope>
</reference>